<evidence type="ECO:0000256" key="11">
    <source>
        <dbReference type="PROSITE-ProRule" id="PRU10141"/>
    </source>
</evidence>
<comment type="catalytic activity">
    <reaction evidence="8 12">
        <text>L-tyrosyl-[protein] + ATP = O-phospho-L-tyrosyl-[protein] + ADP + H(+)</text>
        <dbReference type="Rhea" id="RHEA:10596"/>
        <dbReference type="Rhea" id="RHEA-COMP:10136"/>
        <dbReference type="Rhea" id="RHEA-COMP:20101"/>
        <dbReference type="ChEBI" id="CHEBI:15378"/>
        <dbReference type="ChEBI" id="CHEBI:30616"/>
        <dbReference type="ChEBI" id="CHEBI:46858"/>
        <dbReference type="ChEBI" id="CHEBI:61978"/>
        <dbReference type="ChEBI" id="CHEBI:456216"/>
        <dbReference type="EC" id="2.7.10.2"/>
    </reaction>
</comment>
<comment type="caution">
    <text evidence="17">The sequence shown here is derived from an EMBL/GenBank/DDBJ whole genome shotgun (WGS) entry which is preliminary data.</text>
</comment>
<protein>
    <recommendedName>
        <fullName evidence="12">Tyrosine-protein kinase</fullName>
        <ecNumber evidence="12">2.7.10.2</ecNumber>
    </recommendedName>
</protein>
<dbReference type="InterPro" id="IPR020635">
    <property type="entry name" value="Tyr_kinase_cat_dom"/>
</dbReference>
<dbReference type="SMART" id="SM00326">
    <property type="entry name" value="SH3"/>
    <property type="match status" value="1"/>
</dbReference>
<evidence type="ECO:0000256" key="12">
    <source>
        <dbReference type="RuleBase" id="RU362096"/>
    </source>
</evidence>
<dbReference type="CDD" id="cd05052">
    <property type="entry name" value="PTKc_Abl"/>
    <property type="match status" value="1"/>
</dbReference>
<dbReference type="CDD" id="cd09935">
    <property type="entry name" value="SH2_ABL"/>
    <property type="match status" value="1"/>
</dbReference>
<dbReference type="Gene3D" id="2.30.30.40">
    <property type="entry name" value="SH3 Domains"/>
    <property type="match status" value="1"/>
</dbReference>
<feature type="domain" description="SH3" evidence="15">
    <location>
        <begin position="135"/>
        <end position="208"/>
    </location>
</feature>
<keyword evidence="5 11" id="KW-0067">ATP-binding</keyword>
<dbReference type="EC" id="2.7.10.2" evidence="12"/>
<feature type="compositionally biased region" description="Pro residues" evidence="13">
    <location>
        <begin position="684"/>
        <end position="694"/>
    </location>
</feature>
<feature type="region of interest" description="Disordered" evidence="13">
    <location>
        <begin position="991"/>
        <end position="1029"/>
    </location>
</feature>
<dbReference type="PANTHER" id="PTHR24418">
    <property type="entry name" value="TYROSINE-PROTEIN KINASE"/>
    <property type="match status" value="1"/>
</dbReference>
<reference evidence="17 18" key="1">
    <citation type="submission" date="2023-08" db="EMBL/GenBank/DDBJ databases">
        <title>A Necator americanus chromosomal reference genome.</title>
        <authorList>
            <person name="Ilik V."/>
            <person name="Petrzelkova K.J."/>
            <person name="Pardy F."/>
            <person name="Fuh T."/>
            <person name="Niatou-Singa F.S."/>
            <person name="Gouil Q."/>
            <person name="Baker L."/>
            <person name="Ritchie M.E."/>
            <person name="Jex A.R."/>
            <person name="Gazzola D."/>
            <person name="Li H."/>
            <person name="Toshio Fujiwara R."/>
            <person name="Zhan B."/>
            <person name="Aroian R.V."/>
            <person name="Pafco B."/>
            <person name="Schwarz E.M."/>
        </authorList>
    </citation>
    <scope>NUCLEOTIDE SEQUENCE [LARGE SCALE GENOMIC DNA]</scope>
    <source>
        <strain evidence="17 18">Aroian</strain>
        <tissue evidence="17">Whole animal</tissue>
    </source>
</reference>
<evidence type="ECO:0000256" key="13">
    <source>
        <dbReference type="SAM" id="MobiDB-lite"/>
    </source>
</evidence>
<dbReference type="EMBL" id="JAVFWL010000006">
    <property type="protein sequence ID" value="KAK6760448.1"/>
    <property type="molecule type" value="Genomic_DNA"/>
</dbReference>
<evidence type="ECO:0000256" key="4">
    <source>
        <dbReference type="ARBA" id="ARBA00022777"/>
    </source>
</evidence>
<keyword evidence="3 11" id="KW-0547">Nucleotide-binding</keyword>
<evidence type="ECO:0000313" key="18">
    <source>
        <dbReference type="Proteomes" id="UP001303046"/>
    </source>
</evidence>
<evidence type="ECO:0000313" key="17">
    <source>
        <dbReference type="EMBL" id="KAK6760448.1"/>
    </source>
</evidence>
<feature type="compositionally biased region" description="Polar residues" evidence="13">
    <location>
        <begin position="660"/>
        <end position="672"/>
    </location>
</feature>
<feature type="compositionally biased region" description="Basic and acidic residues" evidence="13">
    <location>
        <begin position="890"/>
        <end position="901"/>
    </location>
</feature>
<dbReference type="Pfam" id="PF07714">
    <property type="entry name" value="PK_Tyr_Ser-Thr"/>
    <property type="match status" value="1"/>
</dbReference>
<dbReference type="Gene3D" id="3.30.505.10">
    <property type="entry name" value="SH2 domain"/>
    <property type="match status" value="1"/>
</dbReference>
<dbReference type="InterPro" id="IPR017441">
    <property type="entry name" value="Protein_kinase_ATP_BS"/>
</dbReference>
<evidence type="ECO:0000256" key="1">
    <source>
        <dbReference type="ARBA" id="ARBA00022443"/>
    </source>
</evidence>
<feature type="region of interest" description="Disordered" evidence="13">
    <location>
        <begin position="1077"/>
        <end position="1106"/>
    </location>
</feature>
<keyword evidence="2 12" id="KW-0808">Transferase</keyword>
<proteinExistence type="inferred from homology"/>
<dbReference type="PROSITE" id="PS00109">
    <property type="entry name" value="PROTEIN_KINASE_TYR"/>
    <property type="match status" value="1"/>
</dbReference>
<dbReference type="Gene3D" id="3.30.200.20">
    <property type="entry name" value="Phosphorylase Kinase, domain 1"/>
    <property type="match status" value="1"/>
</dbReference>
<dbReference type="Gene3D" id="1.20.120.330">
    <property type="entry name" value="Nucleotidyltransferases domain 2"/>
    <property type="match status" value="1"/>
</dbReference>
<evidence type="ECO:0000256" key="8">
    <source>
        <dbReference type="ARBA" id="ARBA00051245"/>
    </source>
</evidence>
<keyword evidence="1 10" id="KW-0728">SH3 domain</keyword>
<dbReference type="SUPFAM" id="SSF55550">
    <property type="entry name" value="SH2 domain"/>
    <property type="match status" value="1"/>
</dbReference>
<dbReference type="InterPro" id="IPR036860">
    <property type="entry name" value="SH2_dom_sf"/>
</dbReference>
<keyword evidence="18" id="KW-1185">Reference proteome</keyword>
<dbReference type="InterPro" id="IPR001245">
    <property type="entry name" value="Ser-Thr/Tyr_kinase_cat_dom"/>
</dbReference>
<feature type="compositionally biased region" description="Basic and acidic residues" evidence="13">
    <location>
        <begin position="914"/>
        <end position="926"/>
    </location>
</feature>
<gene>
    <name evidence="17" type="primary">Necator_chrX.g21950</name>
    <name evidence="17" type="ORF">RB195_021789</name>
</gene>
<dbReference type="CDD" id="cd11850">
    <property type="entry name" value="SH3_Abl"/>
    <property type="match status" value="1"/>
</dbReference>
<dbReference type="Pfam" id="PF08919">
    <property type="entry name" value="F_actin_bind"/>
    <property type="match status" value="1"/>
</dbReference>
<feature type="binding site" evidence="11">
    <location>
        <position position="360"/>
    </location>
    <ligand>
        <name>ATP</name>
        <dbReference type="ChEBI" id="CHEBI:30616"/>
    </ligand>
</feature>
<feature type="region of interest" description="Disordered" evidence="13">
    <location>
        <begin position="751"/>
        <end position="901"/>
    </location>
</feature>
<keyword evidence="4 12" id="KW-0418">Kinase</keyword>
<feature type="compositionally biased region" description="Low complexity" evidence="13">
    <location>
        <begin position="931"/>
        <end position="945"/>
    </location>
</feature>
<dbReference type="InterPro" id="IPR015015">
    <property type="entry name" value="F-actin-binding"/>
</dbReference>
<feature type="region of interest" description="Disordered" evidence="13">
    <location>
        <begin position="597"/>
        <end position="717"/>
    </location>
</feature>
<accession>A0ABR1ECY0</accession>
<keyword evidence="7 12" id="KW-0829">Tyrosine-protein kinase</keyword>
<feature type="compositionally biased region" description="Basic and acidic residues" evidence="13">
    <location>
        <begin position="1013"/>
        <end position="1023"/>
    </location>
</feature>
<evidence type="ECO:0000256" key="9">
    <source>
        <dbReference type="PROSITE-ProRule" id="PRU00191"/>
    </source>
</evidence>
<evidence type="ECO:0000256" key="3">
    <source>
        <dbReference type="ARBA" id="ARBA00022741"/>
    </source>
</evidence>
<dbReference type="SUPFAM" id="SSF56112">
    <property type="entry name" value="Protein kinase-like (PK-like)"/>
    <property type="match status" value="1"/>
</dbReference>
<comment type="similarity">
    <text evidence="12">Belongs to the protein kinase superfamily. Tyr protein kinase family.</text>
</comment>
<dbReference type="InterPro" id="IPR008266">
    <property type="entry name" value="Tyr_kinase_AS"/>
</dbReference>
<dbReference type="SUPFAM" id="SSF50044">
    <property type="entry name" value="SH3-domain"/>
    <property type="match status" value="1"/>
</dbReference>
<dbReference type="InterPro" id="IPR050198">
    <property type="entry name" value="Non-receptor_tyrosine_kinases"/>
</dbReference>
<dbReference type="Pfam" id="PF00018">
    <property type="entry name" value="SH3_1"/>
    <property type="match status" value="1"/>
</dbReference>
<dbReference type="PRINTS" id="PR00109">
    <property type="entry name" value="TYRKINASE"/>
</dbReference>
<feature type="domain" description="SH2" evidence="14">
    <location>
        <begin position="214"/>
        <end position="304"/>
    </location>
</feature>
<name>A0ABR1ECY0_NECAM</name>
<evidence type="ECO:0000259" key="15">
    <source>
        <dbReference type="PROSITE" id="PS50002"/>
    </source>
</evidence>
<feature type="compositionally biased region" description="Low complexity" evidence="13">
    <location>
        <begin position="1083"/>
        <end position="1103"/>
    </location>
</feature>
<dbReference type="InterPro" id="IPR011009">
    <property type="entry name" value="Kinase-like_dom_sf"/>
</dbReference>
<dbReference type="InterPro" id="IPR036028">
    <property type="entry name" value="SH3-like_dom_sf"/>
</dbReference>
<dbReference type="InterPro" id="IPR000980">
    <property type="entry name" value="SH2"/>
</dbReference>
<organism evidence="17 18">
    <name type="scientific">Necator americanus</name>
    <name type="common">Human hookworm</name>
    <dbReference type="NCBI Taxonomy" id="51031"/>
    <lineage>
        <taxon>Eukaryota</taxon>
        <taxon>Metazoa</taxon>
        <taxon>Ecdysozoa</taxon>
        <taxon>Nematoda</taxon>
        <taxon>Chromadorea</taxon>
        <taxon>Rhabditida</taxon>
        <taxon>Rhabditina</taxon>
        <taxon>Rhabditomorpha</taxon>
        <taxon>Strongyloidea</taxon>
        <taxon>Ancylostomatidae</taxon>
        <taxon>Bunostominae</taxon>
        <taxon>Necator</taxon>
    </lineage>
</organism>
<feature type="domain" description="Protein kinase" evidence="16">
    <location>
        <begin position="331"/>
        <end position="582"/>
    </location>
</feature>
<feature type="compositionally biased region" description="Basic and acidic residues" evidence="13">
    <location>
        <begin position="859"/>
        <end position="869"/>
    </location>
</feature>
<evidence type="ECO:0000256" key="5">
    <source>
        <dbReference type="ARBA" id="ARBA00022840"/>
    </source>
</evidence>
<dbReference type="PROSITE" id="PS50002">
    <property type="entry name" value="SH3"/>
    <property type="match status" value="1"/>
</dbReference>
<feature type="region of interest" description="Disordered" evidence="13">
    <location>
        <begin position="914"/>
        <end position="947"/>
    </location>
</feature>
<dbReference type="InterPro" id="IPR001452">
    <property type="entry name" value="SH3_domain"/>
</dbReference>
<dbReference type="InterPro" id="IPR000719">
    <property type="entry name" value="Prot_kinase_dom"/>
</dbReference>
<dbReference type="Gene3D" id="1.10.510.10">
    <property type="entry name" value="Transferase(Phosphotransferase) domain 1"/>
    <property type="match status" value="1"/>
</dbReference>
<dbReference type="PRINTS" id="PR00401">
    <property type="entry name" value="SH2DOMAIN"/>
</dbReference>
<evidence type="ECO:0000256" key="10">
    <source>
        <dbReference type="PROSITE-ProRule" id="PRU00192"/>
    </source>
</evidence>
<evidence type="ECO:0000259" key="16">
    <source>
        <dbReference type="PROSITE" id="PS50011"/>
    </source>
</evidence>
<dbReference type="PROSITE" id="PS50011">
    <property type="entry name" value="PROTEIN_KINASE_DOM"/>
    <property type="match status" value="1"/>
</dbReference>
<feature type="compositionally biased region" description="Low complexity" evidence="13">
    <location>
        <begin position="808"/>
        <end position="832"/>
    </location>
</feature>
<dbReference type="Pfam" id="PF00017">
    <property type="entry name" value="SH2"/>
    <property type="match status" value="1"/>
</dbReference>
<dbReference type="PROSITE" id="PS00107">
    <property type="entry name" value="PROTEIN_KINASE_ATP"/>
    <property type="match status" value="1"/>
</dbReference>
<evidence type="ECO:0000259" key="14">
    <source>
        <dbReference type="PROSITE" id="PS50001"/>
    </source>
</evidence>
<dbReference type="Proteomes" id="UP001303046">
    <property type="component" value="Unassembled WGS sequence"/>
</dbReference>
<evidence type="ECO:0000256" key="6">
    <source>
        <dbReference type="ARBA" id="ARBA00022999"/>
    </source>
</evidence>
<dbReference type="PROSITE" id="PS50001">
    <property type="entry name" value="SH2"/>
    <property type="match status" value="1"/>
</dbReference>
<keyword evidence="6 9" id="KW-0727">SH2 domain</keyword>
<dbReference type="SMART" id="SM00219">
    <property type="entry name" value="TyrKc"/>
    <property type="match status" value="1"/>
</dbReference>
<dbReference type="SMART" id="SM00808">
    <property type="entry name" value="FABD"/>
    <property type="match status" value="1"/>
</dbReference>
<evidence type="ECO:0000256" key="2">
    <source>
        <dbReference type="ARBA" id="ARBA00022679"/>
    </source>
</evidence>
<evidence type="ECO:0000256" key="7">
    <source>
        <dbReference type="ARBA" id="ARBA00023137"/>
    </source>
</evidence>
<sequence length="1230" mass="136119">MDIENSIGHGKFTIDSVHLGVVRSGSHCRPTSYSVFRLALAVFDIMGGQQSSAKSDGSAASKHAAGDCSLFSAGCTESADWAESVAAIASVHDSDNMERRPSSVDTFRALHQRESSSWSSREDLLSASMGGGDDATSPLFITLYDFHGVGEEQLSIRKGDMVRVIGYNKAGEWCEARLAATRQSDLASQKRIGQIGWVPSSYIAPLNSLDKHSWYHGKVSRSESEYILGSGINGSFLVRESETSIGQYSISVRNDGRVYHYRINVDANDRLYITQDAKFKTLGELVHHHSVQADGLICNLLFPAPKKERPPCVFSLSPTQPDEWEVERTEIVMHNKLGGGQYGDVYEGYWKRHERTVAVKTLKEDAMALHDFLAEAAIMKDLHHKNLVQLLGVCTREAPFYIITEYMCNGNLLEYLRKSDRSKLPPTVLMYMATQIASAMAYLESRNFIHRDLAARNCLVGSENVVKVADFGLARFMREDTYTAHAGAKFPIKWTAPEGLAFNTFSTKSDVWAFGVLLWEIATYGMAPYPGVDLSNVYSLLEKGFRMDSPPGCPPSVYRLMLQCWIWSPSDRPRFRDIHASLESLFPHSNIDEEVDRQLEKSRLTSQRRSRRSDVVPVSAVRFQDTNNRRSFSGAGASQRASAEVFPPPPLRSSHHESSLQESAQPSLSSFRDPTADQLRPTPRHLPLPTPPQSSKPKLLKTALSNASHSMDRGQGNEEVLISPLAEKNLRKAISRFGTLPKTDRIDAYLESMKRDQPDNSDVGDAESTGMGHALSDDSLDELPIPDPMEGKSQVLVQLKSRLKKTSSESPVSPESSQFTSSPPESSAPRSSKLVVTRPAPEPPTRSNAASLPVLPKTDSGKKKVDKVDGFCQTDSQTTGWKPRRSAKRGPLERREGKLGDELAEGELKARIRTLRHVEKPDDKSTSEFVANSADETASTSSASAPEVARVRQLITQKVAPLQHHRPFSVQASSDDSDSSASTLAVNMKHVEKRNGGSDSDGPRPFSTLQRPKLREVVSKDRVPSANEELDSGMVRTQSLRDITTKFEKLTAAPTKTPISVRGGLVGTAANKRFSLLESKPHSSSVTSETSPSSSPDDVVATPLSSCEQQSVSKESLLALYRTLEGCMRDLRNERVGRVTQTSRTDSRLAMLIRLSDVMQQFHSTCAIYAEQITPHSKFRYRELLNRLEVFVRQLRTCASGSANNPDFAESHILPQFEVTFRQILQLINR</sequence>
<dbReference type="SMART" id="SM00252">
    <property type="entry name" value="SH2"/>
    <property type="match status" value="1"/>
</dbReference>
<dbReference type="InterPro" id="IPR035837">
    <property type="entry name" value="ABL_SH2"/>
</dbReference>